<evidence type="ECO:0000256" key="1">
    <source>
        <dbReference type="SAM" id="Phobius"/>
    </source>
</evidence>
<evidence type="ECO:0000313" key="5">
    <source>
        <dbReference type="RefSeq" id="XP_018494742.2"/>
    </source>
</evidence>
<feature type="domain" description="Nose resistant-to-fluoxetine protein N-terminal" evidence="3">
    <location>
        <begin position="62"/>
        <end position="210"/>
    </location>
</feature>
<keyword evidence="1" id="KW-0812">Transmembrane</keyword>
<accession>A0AAJ7L3L0</accession>
<dbReference type="Pfam" id="PF01757">
    <property type="entry name" value="Acyl_transf_3"/>
    <property type="match status" value="1"/>
</dbReference>
<feature type="transmembrane region" description="Helical" evidence="1">
    <location>
        <begin position="220"/>
        <end position="241"/>
    </location>
</feature>
<feature type="signal peptide" evidence="2">
    <location>
        <begin position="1"/>
        <end position="28"/>
    </location>
</feature>
<dbReference type="GO" id="GO:0016747">
    <property type="term" value="F:acyltransferase activity, transferring groups other than amino-acyl groups"/>
    <property type="evidence" value="ECO:0007669"/>
    <property type="project" value="InterPro"/>
</dbReference>
<feature type="transmembrane region" description="Helical" evidence="1">
    <location>
        <begin position="423"/>
        <end position="443"/>
    </location>
</feature>
<dbReference type="Pfam" id="PF20146">
    <property type="entry name" value="NRF"/>
    <property type="match status" value="1"/>
</dbReference>
<keyword evidence="2" id="KW-0732">Signal</keyword>
<feature type="transmembrane region" description="Helical" evidence="1">
    <location>
        <begin position="493"/>
        <end position="518"/>
    </location>
</feature>
<feature type="transmembrane region" description="Helical" evidence="1">
    <location>
        <begin position="362"/>
        <end position="383"/>
    </location>
</feature>
<feature type="chain" id="PRO_5042559695" evidence="2">
    <location>
        <begin position="29"/>
        <end position="714"/>
    </location>
</feature>
<feature type="transmembrane region" description="Helical" evidence="1">
    <location>
        <begin position="315"/>
        <end position="342"/>
    </location>
</feature>
<dbReference type="SMART" id="SM00703">
    <property type="entry name" value="NRF"/>
    <property type="match status" value="1"/>
</dbReference>
<feature type="transmembrane region" description="Helical" evidence="1">
    <location>
        <begin position="530"/>
        <end position="549"/>
    </location>
</feature>
<protein>
    <submittedName>
        <fullName evidence="5">Nose resistant to fluoxetine protein 6</fullName>
    </submittedName>
</protein>
<organism evidence="4 5">
    <name type="scientific">Galendromus occidentalis</name>
    <name type="common">western predatory mite</name>
    <dbReference type="NCBI Taxonomy" id="34638"/>
    <lineage>
        <taxon>Eukaryota</taxon>
        <taxon>Metazoa</taxon>
        <taxon>Ecdysozoa</taxon>
        <taxon>Arthropoda</taxon>
        <taxon>Chelicerata</taxon>
        <taxon>Arachnida</taxon>
        <taxon>Acari</taxon>
        <taxon>Parasitiformes</taxon>
        <taxon>Mesostigmata</taxon>
        <taxon>Gamasina</taxon>
        <taxon>Phytoseioidea</taxon>
        <taxon>Phytoseiidae</taxon>
        <taxon>Typhlodrominae</taxon>
        <taxon>Galendromus</taxon>
    </lineage>
</organism>
<evidence type="ECO:0000256" key="2">
    <source>
        <dbReference type="SAM" id="SignalP"/>
    </source>
</evidence>
<feature type="transmembrane region" description="Helical" evidence="1">
    <location>
        <begin position="601"/>
        <end position="622"/>
    </location>
</feature>
<dbReference type="PANTHER" id="PTHR11161:SF0">
    <property type="entry name" value="O-ACYLTRANSFERASE LIKE PROTEIN"/>
    <property type="match status" value="1"/>
</dbReference>
<dbReference type="InterPro" id="IPR002656">
    <property type="entry name" value="Acyl_transf_3_dom"/>
</dbReference>
<feature type="transmembrane region" description="Helical" evidence="1">
    <location>
        <begin position="642"/>
        <end position="663"/>
    </location>
</feature>
<dbReference type="InterPro" id="IPR006621">
    <property type="entry name" value="Nose-resist-to-fluoxetine_N"/>
</dbReference>
<dbReference type="AlphaFoldDB" id="A0AAJ7L3L0"/>
<evidence type="ECO:0000313" key="4">
    <source>
        <dbReference type="Proteomes" id="UP000694867"/>
    </source>
</evidence>
<keyword evidence="1" id="KW-0472">Membrane</keyword>
<sequence length="714" mass="80271">MLCFKLDLWTKFAFFVIFLIVTPECGQCSLQEGRDLIGEITTFFTRKFLPIAQDVFFEVDVSSECSGSLLKMVSAMRRREPWALKMLTAGGYVPSGVFFMTLTSLGSYSQCLSTTVQEENVTLFTGQYCGLHVLPNQEVYDGLLDIMEQLGDVKRSAAPPLRYQKDSFYRPGLRLGLCVPSACTAEELGAIVSKVAGRYEQFAEISSCHTQTQDDVRDPIYYFAILLPCFLVFVTVAATMLDQYKINGNPIVKAFSASRNNAQLLSKHRSELTFLHGLKALLAYWIVIGHCYLLIDPYSIFTIKEALDIPKTIFFQIAATGAFTGVTVFFVSSGFVMSYSSLAKKDSTPGLQLYFASIVRRYYRLMIPALVVLAAALSLPYIAHGPLTDAYFKMFTDCKTSWLKIPLEIVNTDSFHQMCLSHYWYLSVDYQIMVLIFPIVIAYRRHPRMMTVCVLLLFFLSGVGIAATTYFMRLLPFMGFNSDQSKIVLLLDYVYFLPTTHIGTVAVGLLTGCLSFKYKDIRIPSHIRTLIWLFTSTIAIVVNVVPVLWYHDLNIPPWADAMYAGIHRHLNALCAAWLLFACSTRNGKTLTKFLSCSPLVFLGKLSFGIYLVHYPILIYFLGINGTQQQMLHSRMVRDSVGVYFISVGVAYVLHLCIEGPVIAGDSLFFKKRRPSESSDLPSSKQAKLKDDIISEELKAVVLSSAAQIKSIYKF</sequence>
<reference evidence="5" key="1">
    <citation type="submission" date="2025-08" db="UniProtKB">
        <authorList>
            <consortium name="RefSeq"/>
        </authorList>
    </citation>
    <scope>IDENTIFICATION</scope>
</reference>
<evidence type="ECO:0000259" key="3">
    <source>
        <dbReference type="SMART" id="SM00703"/>
    </source>
</evidence>
<dbReference type="GeneID" id="100904510"/>
<feature type="transmembrane region" description="Helical" evidence="1">
    <location>
        <begin position="450"/>
        <end position="473"/>
    </location>
</feature>
<dbReference type="Proteomes" id="UP000694867">
    <property type="component" value="Unplaced"/>
</dbReference>
<proteinExistence type="predicted"/>
<feature type="transmembrane region" description="Helical" evidence="1">
    <location>
        <begin position="274"/>
        <end position="295"/>
    </location>
</feature>
<keyword evidence="4" id="KW-1185">Reference proteome</keyword>
<gene>
    <name evidence="5" type="primary">LOC100904510</name>
</gene>
<dbReference type="RefSeq" id="XP_018494742.2">
    <property type="nucleotide sequence ID" value="XM_018639226.2"/>
</dbReference>
<dbReference type="InterPro" id="IPR052728">
    <property type="entry name" value="O2_lipid_transport_reg"/>
</dbReference>
<dbReference type="PANTHER" id="PTHR11161">
    <property type="entry name" value="O-ACYLTRANSFERASE"/>
    <property type="match status" value="1"/>
</dbReference>
<name>A0AAJ7L3L0_9ACAR</name>
<dbReference type="KEGG" id="goe:100904510"/>
<keyword evidence="1" id="KW-1133">Transmembrane helix</keyword>